<feature type="transmembrane region" description="Helical" evidence="5">
    <location>
        <begin position="316"/>
        <end position="334"/>
    </location>
</feature>
<keyword evidence="4 5" id="KW-0472">Membrane</keyword>
<evidence type="ECO:0000259" key="8">
    <source>
        <dbReference type="Pfam" id="PF25145"/>
    </source>
</evidence>
<dbReference type="InterPro" id="IPR056738">
    <property type="entry name" value="NfeD1b_N"/>
</dbReference>
<keyword evidence="10" id="KW-1185">Reference proteome</keyword>
<name>A0A7L9FJI6_9CREN</name>
<evidence type="ECO:0000256" key="4">
    <source>
        <dbReference type="ARBA" id="ARBA00023136"/>
    </source>
</evidence>
<dbReference type="Gene3D" id="3.90.226.10">
    <property type="entry name" value="2-enoyl-CoA Hydratase, Chain A, domain 1"/>
    <property type="match status" value="1"/>
</dbReference>
<evidence type="ECO:0000259" key="7">
    <source>
        <dbReference type="Pfam" id="PF24961"/>
    </source>
</evidence>
<dbReference type="Pfam" id="PF01957">
    <property type="entry name" value="NfeD"/>
    <property type="match status" value="1"/>
</dbReference>
<sequence>MRVQAHVAILCLALALLASPLLTPQPTDTLVVEISGNIDEGKVYLLRKALQESLAGAVILIVDSYGGYVKSMDEMIALIKSCKCKVIAWVPPGAKAVSAATGIALASNKLYLGEGAVIGACKPVPTNEKIESYMVSRLESLLEGKGVRGAADIARKLVAESKTLTVSEAISLGIADGRANSLADVLRLEGLEGTLLTYVRPDAVSDLLSFITDPGVAILFMILGVLLLALEIHVTGFQGWGVAGAVLILLALYTFGIIGINLLTLILVATGAALILLELFKPGIQVFGLAGTALVVLAIILEYYTQPYFSPSSLTVAALLILGALVAFIGFIIFKASETLKIKTPSLEEKLIGKIGTAKTEIRPGKRGVVVVESEEWTAESDEEIHEGEKIVVIGVYGLILRVRRAGSSPA</sequence>
<proteinExistence type="predicted"/>
<dbReference type="Proteomes" id="UP000594121">
    <property type="component" value="Chromosome"/>
</dbReference>
<dbReference type="InterPro" id="IPR029045">
    <property type="entry name" value="ClpP/crotonase-like_dom_sf"/>
</dbReference>
<dbReference type="SUPFAM" id="SSF52096">
    <property type="entry name" value="ClpP/crotonase"/>
    <property type="match status" value="1"/>
</dbReference>
<evidence type="ECO:0000256" key="1">
    <source>
        <dbReference type="ARBA" id="ARBA00004141"/>
    </source>
</evidence>
<dbReference type="Pfam" id="PF25145">
    <property type="entry name" value="NfeD1b_N"/>
    <property type="match status" value="1"/>
</dbReference>
<dbReference type="AlphaFoldDB" id="A0A7L9FJI6"/>
<evidence type="ECO:0000259" key="6">
    <source>
        <dbReference type="Pfam" id="PF01957"/>
    </source>
</evidence>
<keyword evidence="3 5" id="KW-1133">Transmembrane helix</keyword>
<evidence type="ECO:0000256" key="2">
    <source>
        <dbReference type="ARBA" id="ARBA00022692"/>
    </source>
</evidence>
<dbReference type="RefSeq" id="WP_192819484.1">
    <property type="nucleotide sequence ID" value="NZ_CP062310.1"/>
</dbReference>
<gene>
    <name evidence="9" type="ORF">IG193_03360</name>
</gene>
<dbReference type="PANTHER" id="PTHR33507:SF3">
    <property type="entry name" value="INNER MEMBRANE PROTEIN YBBJ"/>
    <property type="match status" value="1"/>
</dbReference>
<feature type="transmembrane region" description="Helical" evidence="5">
    <location>
        <begin position="286"/>
        <end position="304"/>
    </location>
</feature>
<dbReference type="InterPro" id="IPR002810">
    <property type="entry name" value="NfeD-like_C"/>
</dbReference>
<dbReference type="GO" id="GO:0005886">
    <property type="term" value="C:plasma membrane"/>
    <property type="evidence" value="ECO:0007669"/>
    <property type="project" value="TreeGrafter"/>
</dbReference>
<evidence type="ECO:0000313" key="10">
    <source>
        <dbReference type="Proteomes" id="UP000594121"/>
    </source>
</evidence>
<accession>A0A7L9FJI6</accession>
<feature type="domain" description="NfeD integral membrane" evidence="7">
    <location>
        <begin position="216"/>
        <end position="330"/>
    </location>
</feature>
<feature type="transmembrane region" description="Helical" evidence="5">
    <location>
        <begin position="207"/>
        <end position="230"/>
    </location>
</feature>
<comment type="subcellular location">
    <subcellularLocation>
        <location evidence="1">Membrane</location>
        <topology evidence="1">Multi-pass membrane protein</topology>
    </subcellularLocation>
</comment>
<dbReference type="InterPro" id="IPR012340">
    <property type="entry name" value="NA-bd_OB-fold"/>
</dbReference>
<dbReference type="PANTHER" id="PTHR33507">
    <property type="entry name" value="INNER MEMBRANE PROTEIN YBBJ"/>
    <property type="match status" value="1"/>
</dbReference>
<dbReference type="EMBL" id="CP062310">
    <property type="protein sequence ID" value="QOJ79512.1"/>
    <property type="molecule type" value="Genomic_DNA"/>
</dbReference>
<evidence type="ECO:0000313" key="9">
    <source>
        <dbReference type="EMBL" id="QOJ79512.1"/>
    </source>
</evidence>
<dbReference type="Pfam" id="PF24961">
    <property type="entry name" value="NfeD_membrane"/>
    <property type="match status" value="1"/>
</dbReference>
<dbReference type="Gene3D" id="2.40.50.140">
    <property type="entry name" value="Nucleic acid-binding proteins"/>
    <property type="match status" value="1"/>
</dbReference>
<dbReference type="GeneID" id="59148902"/>
<dbReference type="CDD" id="cd07021">
    <property type="entry name" value="Clp_protease_NfeD_like"/>
    <property type="match status" value="1"/>
</dbReference>
<protein>
    <submittedName>
        <fullName evidence="9">Nodulation protein NfeD</fullName>
    </submittedName>
</protein>
<feature type="domain" description="NfeD1b N-terminal" evidence="8">
    <location>
        <begin position="31"/>
        <end position="195"/>
    </location>
</feature>
<dbReference type="SUPFAM" id="SSF141322">
    <property type="entry name" value="NfeD domain-like"/>
    <property type="match status" value="1"/>
</dbReference>
<dbReference type="InParanoid" id="A0A7L9FJI6"/>
<feature type="domain" description="NfeD-like C-terminal" evidence="6">
    <location>
        <begin position="349"/>
        <end position="405"/>
    </location>
</feature>
<evidence type="ECO:0000256" key="3">
    <source>
        <dbReference type="ARBA" id="ARBA00022989"/>
    </source>
</evidence>
<dbReference type="InterPro" id="IPR052165">
    <property type="entry name" value="Membrane_assoc_protease"/>
</dbReference>
<dbReference type="InterPro" id="IPR056739">
    <property type="entry name" value="NfeD_membrane"/>
</dbReference>
<evidence type="ECO:0000256" key="5">
    <source>
        <dbReference type="SAM" id="Phobius"/>
    </source>
</evidence>
<keyword evidence="2 5" id="KW-0812">Transmembrane</keyword>
<dbReference type="KEGG" id="thel:IG193_03360"/>
<organism evidence="9 10">
    <name type="scientific">Infirmifilum lucidum</name>
    <dbReference type="NCBI Taxonomy" id="2776706"/>
    <lineage>
        <taxon>Archaea</taxon>
        <taxon>Thermoproteota</taxon>
        <taxon>Thermoprotei</taxon>
        <taxon>Thermofilales</taxon>
        <taxon>Thermofilaceae</taxon>
        <taxon>Infirmifilum</taxon>
    </lineage>
</organism>
<feature type="transmembrane region" description="Helical" evidence="5">
    <location>
        <begin position="237"/>
        <end position="256"/>
    </location>
</feature>
<reference evidence="9 10" key="1">
    <citation type="submission" date="2020-10" db="EMBL/GenBank/DDBJ databases">
        <title>Thermofilum lucidum 3507LT sp. nov. a novel member of Thermofilaceae family isolated from Chile hot spring, and proposal of description order Thermofilales.</title>
        <authorList>
            <person name="Zayulina K.S."/>
            <person name="Elcheninov A.G."/>
            <person name="Toshchakov S.V."/>
            <person name="Kublanov I.V."/>
        </authorList>
    </citation>
    <scope>NUCLEOTIDE SEQUENCE [LARGE SCALE GENOMIC DNA]</scope>
    <source>
        <strain evidence="9 10">3507LT</strain>
    </source>
</reference>